<dbReference type="EMBL" id="DS995725">
    <property type="protein sequence ID" value="EGE02995.1"/>
    <property type="molecule type" value="Genomic_DNA"/>
</dbReference>
<organism evidence="2 3">
    <name type="scientific">Trichophyton equinum (strain ATCC MYA-4606 / CBS 127.97)</name>
    <name type="common">Horse ringworm fungus</name>
    <dbReference type="NCBI Taxonomy" id="559882"/>
    <lineage>
        <taxon>Eukaryota</taxon>
        <taxon>Fungi</taxon>
        <taxon>Dikarya</taxon>
        <taxon>Ascomycota</taxon>
        <taxon>Pezizomycotina</taxon>
        <taxon>Eurotiomycetes</taxon>
        <taxon>Eurotiomycetidae</taxon>
        <taxon>Onygenales</taxon>
        <taxon>Arthrodermataceae</taxon>
        <taxon>Trichophyton</taxon>
    </lineage>
</organism>
<protein>
    <submittedName>
        <fullName evidence="2">Uncharacterized protein</fullName>
    </submittedName>
</protein>
<evidence type="ECO:0000313" key="3">
    <source>
        <dbReference type="Proteomes" id="UP000009169"/>
    </source>
</evidence>
<sequence>MSREECWQTQERGHQKASTVRPSAEGQTDRYLPQGSKSSPLSRGVAVHLLEYELFGRGKEEREREREREKERKEKKTKEARVWWEGARAGANPFGPVMSSQTGYAILLRGI</sequence>
<dbReference type="AlphaFoldDB" id="F2PM98"/>
<dbReference type="VEuPathDB" id="FungiDB:TEQG_02032"/>
<feature type="region of interest" description="Disordered" evidence="1">
    <location>
        <begin position="58"/>
        <end position="80"/>
    </location>
</feature>
<feature type="region of interest" description="Disordered" evidence="1">
    <location>
        <begin position="1"/>
        <end position="42"/>
    </location>
</feature>
<evidence type="ECO:0000313" key="2">
    <source>
        <dbReference type="EMBL" id="EGE02995.1"/>
    </source>
</evidence>
<name>F2PM98_TRIEC</name>
<reference evidence="3" key="1">
    <citation type="journal article" date="2012" name="MBio">
        <title>Comparative genome analysis of Trichophyton rubrum and related dermatophytes reveals candidate genes involved in infection.</title>
        <authorList>
            <person name="Martinez D.A."/>
            <person name="Oliver B.G."/>
            <person name="Graeser Y."/>
            <person name="Goldberg J.M."/>
            <person name="Li W."/>
            <person name="Martinez-Rossi N.M."/>
            <person name="Monod M."/>
            <person name="Shelest E."/>
            <person name="Barton R.C."/>
            <person name="Birch E."/>
            <person name="Brakhage A.A."/>
            <person name="Chen Z."/>
            <person name="Gurr S.J."/>
            <person name="Heiman D."/>
            <person name="Heitman J."/>
            <person name="Kosti I."/>
            <person name="Rossi A."/>
            <person name="Saif S."/>
            <person name="Samalova M."/>
            <person name="Saunders C.W."/>
            <person name="Shea T."/>
            <person name="Summerbell R.C."/>
            <person name="Xu J."/>
            <person name="Young S."/>
            <person name="Zeng Q."/>
            <person name="Birren B.W."/>
            <person name="Cuomo C.A."/>
            <person name="White T.C."/>
        </authorList>
    </citation>
    <scope>NUCLEOTIDE SEQUENCE [LARGE SCALE GENOMIC DNA]</scope>
    <source>
        <strain evidence="3">ATCC MYA-4606 / CBS 127.97</strain>
    </source>
</reference>
<proteinExistence type="predicted"/>
<keyword evidence="3" id="KW-1185">Reference proteome</keyword>
<accession>F2PM98</accession>
<gene>
    <name evidence="2" type="ORF">TEQG_02032</name>
</gene>
<dbReference type="HOGENOM" id="CLU_2160196_0_0_1"/>
<feature type="compositionally biased region" description="Basic and acidic residues" evidence="1">
    <location>
        <begin position="1"/>
        <end position="14"/>
    </location>
</feature>
<dbReference type="Proteomes" id="UP000009169">
    <property type="component" value="Unassembled WGS sequence"/>
</dbReference>
<evidence type="ECO:0000256" key="1">
    <source>
        <dbReference type="SAM" id="MobiDB-lite"/>
    </source>
</evidence>